<dbReference type="AlphaFoldDB" id="A0A0H2QZK7"/>
<dbReference type="GO" id="GO:0006364">
    <property type="term" value="P:rRNA processing"/>
    <property type="evidence" value="ECO:0007669"/>
    <property type="project" value="UniProtKB-KW"/>
</dbReference>
<gene>
    <name evidence="8" type="ORF">SCHPADRAFT_862761</name>
</gene>
<organism evidence="8 9">
    <name type="scientific">Schizopora paradoxa</name>
    <dbReference type="NCBI Taxonomy" id="27342"/>
    <lineage>
        <taxon>Eukaryota</taxon>
        <taxon>Fungi</taxon>
        <taxon>Dikarya</taxon>
        <taxon>Basidiomycota</taxon>
        <taxon>Agaricomycotina</taxon>
        <taxon>Agaricomycetes</taxon>
        <taxon>Hymenochaetales</taxon>
        <taxon>Schizoporaceae</taxon>
        <taxon>Schizopora</taxon>
    </lineage>
</organism>
<comment type="similarity">
    <text evidence="6">Belongs to the UTP23/FCF1 family. UTP23 subfamily.</text>
</comment>
<keyword evidence="4" id="KW-0539">Nucleus</keyword>
<protein>
    <recommendedName>
        <fullName evidence="7">U three protein 23</fullName>
    </recommendedName>
</protein>
<evidence type="ECO:0000313" key="9">
    <source>
        <dbReference type="Proteomes" id="UP000053477"/>
    </source>
</evidence>
<reference evidence="8 9" key="1">
    <citation type="submission" date="2015-04" db="EMBL/GenBank/DDBJ databases">
        <title>Complete genome sequence of Schizopora paradoxa KUC8140, a cosmopolitan wood degrader in East Asia.</title>
        <authorList>
            <consortium name="DOE Joint Genome Institute"/>
            <person name="Min B."/>
            <person name="Park H."/>
            <person name="Jang Y."/>
            <person name="Kim J.-J."/>
            <person name="Kim K.H."/>
            <person name="Pangilinan J."/>
            <person name="Lipzen A."/>
            <person name="Riley R."/>
            <person name="Grigoriev I.V."/>
            <person name="Spatafora J.W."/>
            <person name="Choi I.-G."/>
        </authorList>
    </citation>
    <scope>NUCLEOTIDE SEQUENCE [LARGE SCALE GENOMIC DNA]</scope>
    <source>
        <strain evidence="8 9">KUC8140</strain>
    </source>
</reference>
<keyword evidence="2" id="KW-0690">Ribosome biogenesis</keyword>
<dbReference type="Gene3D" id="3.40.50.1010">
    <property type="entry name" value="5'-nuclease"/>
    <property type="match status" value="1"/>
</dbReference>
<comment type="function">
    <text evidence="5">Involved in rRNA-processing and ribosome biogenesis.</text>
</comment>
<dbReference type="PANTHER" id="PTHR12416">
    <property type="entry name" value="RRNA-PROCESSING PROTEIN UTP23 HOMOLOG"/>
    <property type="match status" value="1"/>
</dbReference>
<dbReference type="InterPro" id="IPR029060">
    <property type="entry name" value="PIN-like_dom_sf"/>
</dbReference>
<sequence length="169" mass="19284">MRQKRAKQYRKLMALYSMSFGFRQPYQVLVDSMICSEAISSKVDLVKRLEDVLQGNVKPMITQCCIEELYLQGSALQPAVDLAKSFERRKCNHREAIQGDECLSSVVGETNKHRYVIASQSNPLRQKLRLIPAVPLVHINRSVTVLEPPSDATLKQKERVRNSTSFYKA</sequence>
<evidence type="ECO:0000256" key="2">
    <source>
        <dbReference type="ARBA" id="ARBA00022517"/>
    </source>
</evidence>
<evidence type="ECO:0000256" key="1">
    <source>
        <dbReference type="ARBA" id="ARBA00004604"/>
    </source>
</evidence>
<dbReference type="Proteomes" id="UP000053477">
    <property type="component" value="Unassembled WGS sequence"/>
</dbReference>
<evidence type="ECO:0000256" key="6">
    <source>
        <dbReference type="ARBA" id="ARBA00038503"/>
    </source>
</evidence>
<dbReference type="EMBL" id="KQ086414">
    <property type="protein sequence ID" value="KLO04864.1"/>
    <property type="molecule type" value="Genomic_DNA"/>
</dbReference>
<dbReference type="GO" id="GO:0032040">
    <property type="term" value="C:small-subunit processome"/>
    <property type="evidence" value="ECO:0007669"/>
    <property type="project" value="InterPro"/>
</dbReference>
<dbReference type="STRING" id="27342.A0A0H2QZK7"/>
<dbReference type="Pfam" id="PF04900">
    <property type="entry name" value="Fcf1"/>
    <property type="match status" value="1"/>
</dbReference>
<proteinExistence type="inferred from homology"/>
<evidence type="ECO:0000256" key="7">
    <source>
        <dbReference type="ARBA" id="ARBA00076388"/>
    </source>
</evidence>
<keyword evidence="9" id="KW-1185">Reference proteome</keyword>
<dbReference type="OrthoDB" id="25675at2759"/>
<dbReference type="FunCoup" id="A0A0H2QZK7">
    <property type="interactions" value="672"/>
</dbReference>
<dbReference type="FunFam" id="3.40.50.1010:FF:000006">
    <property type="entry name" value="rRNA-processing protein UTP23 homolog"/>
    <property type="match status" value="1"/>
</dbReference>
<dbReference type="CDD" id="cd09865">
    <property type="entry name" value="PIN_ScUtp23p-like"/>
    <property type="match status" value="1"/>
</dbReference>
<keyword evidence="3" id="KW-0698">rRNA processing</keyword>
<name>A0A0H2QZK7_9AGAM</name>
<dbReference type="InterPro" id="IPR006984">
    <property type="entry name" value="Fcf1/UTP23"/>
</dbReference>
<evidence type="ECO:0000256" key="3">
    <source>
        <dbReference type="ARBA" id="ARBA00022552"/>
    </source>
</evidence>
<accession>A0A0H2QZK7</accession>
<dbReference type="InParanoid" id="A0A0H2QZK7"/>
<evidence type="ECO:0000256" key="4">
    <source>
        <dbReference type="ARBA" id="ARBA00023242"/>
    </source>
</evidence>
<evidence type="ECO:0000313" key="8">
    <source>
        <dbReference type="EMBL" id="KLO04864.1"/>
    </source>
</evidence>
<comment type="subcellular location">
    <subcellularLocation>
        <location evidence="1">Nucleus</location>
        <location evidence="1">Nucleolus</location>
    </subcellularLocation>
</comment>
<evidence type="ECO:0000256" key="5">
    <source>
        <dbReference type="ARBA" id="ARBA00037300"/>
    </source>
</evidence>
<dbReference type="SUPFAM" id="SSF88723">
    <property type="entry name" value="PIN domain-like"/>
    <property type="match status" value="1"/>
</dbReference>